<evidence type="ECO:0000256" key="4">
    <source>
        <dbReference type="RuleBase" id="RU369062"/>
    </source>
</evidence>
<evidence type="ECO:0000256" key="1">
    <source>
        <dbReference type="ARBA" id="ARBA00009924"/>
    </source>
</evidence>
<dbReference type="PATRIC" id="fig|1457173.3.peg.2968"/>
<comment type="function">
    <text evidence="4">Uses inorganic polyphosphate (polyP) as a donor to convert GDP to GTP or ADP to ATP.</text>
</comment>
<dbReference type="InterPro" id="IPR022488">
    <property type="entry name" value="PPK2-related"/>
</dbReference>
<feature type="region of interest" description="Disordered" evidence="5">
    <location>
        <begin position="105"/>
        <end position="126"/>
    </location>
</feature>
<evidence type="ECO:0000313" key="8">
    <source>
        <dbReference type="Proteomes" id="UP000020766"/>
    </source>
</evidence>
<proteinExistence type="inferred from homology"/>
<dbReference type="PANTHER" id="PTHR34383">
    <property type="entry name" value="POLYPHOSPHATE:AMP PHOSPHOTRANSFERASE-RELATED"/>
    <property type="match status" value="1"/>
</dbReference>
<keyword evidence="8" id="KW-1185">Reference proteome</keyword>
<dbReference type="GO" id="GO:0008976">
    <property type="term" value="F:polyphosphate kinase activity"/>
    <property type="evidence" value="ECO:0007669"/>
    <property type="project" value="UniProtKB-UniRule"/>
</dbReference>
<keyword evidence="2 4" id="KW-0808">Transferase</keyword>
<evidence type="ECO:0000313" key="7">
    <source>
        <dbReference type="EMBL" id="EXU79226.1"/>
    </source>
</evidence>
<accession>A0A014MBZ6</accession>
<comment type="caution">
    <text evidence="7">The sequence shown here is derived from an EMBL/GenBank/DDBJ whole genome shotgun (WGS) entry which is preliminary data.</text>
</comment>
<dbReference type="InterPro" id="IPR027417">
    <property type="entry name" value="P-loop_NTPase"/>
</dbReference>
<dbReference type="NCBIfam" id="TIGR03707">
    <property type="entry name" value="PPK2_P_aer"/>
    <property type="match status" value="1"/>
</dbReference>
<evidence type="ECO:0000256" key="5">
    <source>
        <dbReference type="SAM" id="MobiDB-lite"/>
    </source>
</evidence>
<feature type="domain" description="Polyphosphate kinase-2-related" evidence="6">
    <location>
        <begin position="140"/>
        <end position="362"/>
    </location>
</feature>
<sequence>MAVQGQEFSRMADKPTPSNSRSEAPPAEHGKRKAAAGDVAVGQDAKSIEQFVAGQATQAAQKRRVAAVLSVLDAPGTDRERAKALRALLEGSDPDDQKALRKALNKLDGTGKKEPRPNPDEELAKDWKEGGYPYANLLRRSVYEKEKFRLQVELLKLQAWVKETGQRVVIVFEGRDAAGKGGSIKRFMEHLNPRGARVVALEKPSPTEQGQWYFQRYVQHLPTAGEIVLLDRSWYNRAGVERVMGFCTDAQYRQFMQDAPQFERMLVNSGVHVIKFWFSVSRKEQRRRFKERETHPLKQWKLSPIDQASLDKWDDYTRAKEAMFFETDTADAPWTVIKSDCKKRARLNAMRYVLHKLAYKNRDLEKVGKLDSLIVGRASAVYERGEKAAN</sequence>
<dbReference type="Gene3D" id="3.40.50.300">
    <property type="entry name" value="P-loop containing nucleotide triphosphate hydrolases"/>
    <property type="match status" value="1"/>
</dbReference>
<dbReference type="EC" id="2.7.4.-" evidence="4"/>
<feature type="region of interest" description="Disordered" evidence="5">
    <location>
        <begin position="1"/>
        <end position="41"/>
    </location>
</feature>
<dbReference type="PANTHER" id="PTHR34383:SF1">
    <property type="entry name" value="ADP-POLYPHOSPHATE PHOSPHOTRANSFERASE"/>
    <property type="match status" value="1"/>
</dbReference>
<dbReference type="SUPFAM" id="SSF52540">
    <property type="entry name" value="P-loop containing nucleoside triphosphate hydrolases"/>
    <property type="match status" value="1"/>
</dbReference>
<feature type="compositionally biased region" description="Basic and acidic residues" evidence="5">
    <location>
        <begin position="109"/>
        <end position="126"/>
    </location>
</feature>
<dbReference type="InterPro" id="IPR022486">
    <property type="entry name" value="PPK2_PA0141"/>
</dbReference>
<dbReference type="EMBL" id="JBOK01000019">
    <property type="protein sequence ID" value="EXU79226.1"/>
    <property type="molecule type" value="Genomic_DNA"/>
</dbReference>
<evidence type="ECO:0000256" key="2">
    <source>
        <dbReference type="ARBA" id="ARBA00022679"/>
    </source>
</evidence>
<reference evidence="7 8" key="1">
    <citation type="submission" date="2014-01" db="EMBL/GenBank/DDBJ databases">
        <title>Interspecies Systems Biology Uncovers Metabolites Affecting C. elegans Gene Expression and Life History Traits.</title>
        <authorList>
            <person name="Watson E."/>
            <person name="Macneil L.T."/>
            <person name="Ritter A.D."/>
            <person name="Yilmaz L.S."/>
            <person name="Rosebrock A.P."/>
            <person name="Caudy A.A."/>
            <person name="Walhout A.J."/>
        </authorList>
    </citation>
    <scope>NUCLEOTIDE SEQUENCE [LARGE SCALE GENOMIC DNA]</scope>
    <source>
        <strain evidence="7 8">DA1877</strain>
    </source>
</reference>
<keyword evidence="3 4" id="KW-0418">Kinase</keyword>
<name>A0A014MBZ6_9BURK</name>
<protein>
    <recommendedName>
        <fullName evidence="4">ADP/GDP-polyphosphate phosphotransferase</fullName>
        <ecNumber evidence="4">2.7.4.-</ecNumber>
    </recommendedName>
    <alternativeName>
        <fullName evidence="4">Polyphosphate kinase PPK2</fullName>
    </alternativeName>
</protein>
<comment type="subunit">
    <text evidence="4">Homotetramer.</text>
</comment>
<comment type="similarity">
    <text evidence="1 4">Belongs to the polyphosphate kinase 2 (PPK2) family. Class I subfamily.</text>
</comment>
<dbReference type="STRING" id="225991.MA05_06915"/>
<gene>
    <name evidence="7" type="ORF">AX13_06410</name>
</gene>
<dbReference type="Proteomes" id="UP000020766">
    <property type="component" value="Unassembled WGS sequence"/>
</dbReference>
<dbReference type="Pfam" id="PF03976">
    <property type="entry name" value="PPK2"/>
    <property type="match status" value="1"/>
</dbReference>
<dbReference type="GO" id="GO:0006793">
    <property type="term" value="P:phosphorus metabolic process"/>
    <property type="evidence" value="ECO:0007669"/>
    <property type="project" value="InterPro"/>
</dbReference>
<evidence type="ECO:0000259" key="6">
    <source>
        <dbReference type="Pfam" id="PF03976"/>
    </source>
</evidence>
<organism evidence="7 8">
    <name type="scientific">Comamonas aquatica DA1877</name>
    <dbReference type="NCBI Taxonomy" id="1457173"/>
    <lineage>
        <taxon>Bacteria</taxon>
        <taxon>Pseudomonadati</taxon>
        <taxon>Pseudomonadota</taxon>
        <taxon>Betaproteobacteria</taxon>
        <taxon>Burkholderiales</taxon>
        <taxon>Comamonadaceae</taxon>
        <taxon>Comamonas</taxon>
    </lineage>
</organism>
<dbReference type="AlphaFoldDB" id="A0A014MBZ6"/>
<evidence type="ECO:0000256" key="3">
    <source>
        <dbReference type="ARBA" id="ARBA00022777"/>
    </source>
</evidence>